<dbReference type="Gene3D" id="3.30.70.270">
    <property type="match status" value="1"/>
</dbReference>
<reference evidence="5 6" key="1">
    <citation type="submission" date="2017-01" db="EMBL/GenBank/DDBJ databases">
        <title>Genome sequencing of Arcobacter sp. LPB0137.</title>
        <authorList>
            <person name="Lee G.-W."/>
            <person name="Yi H."/>
        </authorList>
    </citation>
    <scope>NUCLEOTIDE SEQUENCE [LARGE SCALE GENOMIC DNA]</scope>
    <source>
        <strain evidence="5 6">LPB0137</strain>
    </source>
</reference>
<dbReference type="OrthoDB" id="9812260at2"/>
<dbReference type="PROSITE" id="PS50887">
    <property type="entry name" value="GGDEF"/>
    <property type="match status" value="1"/>
</dbReference>
<dbReference type="GO" id="GO:1902201">
    <property type="term" value="P:negative regulation of bacterial-type flagellum-dependent cell motility"/>
    <property type="evidence" value="ECO:0007669"/>
    <property type="project" value="TreeGrafter"/>
</dbReference>
<dbReference type="EC" id="2.7.7.65" evidence="1"/>
<organism evidence="5 6">
    <name type="scientific">Poseidonibacter parvus</name>
    <dbReference type="NCBI Taxonomy" id="1850254"/>
    <lineage>
        <taxon>Bacteria</taxon>
        <taxon>Pseudomonadati</taxon>
        <taxon>Campylobacterota</taxon>
        <taxon>Epsilonproteobacteria</taxon>
        <taxon>Campylobacterales</taxon>
        <taxon>Arcobacteraceae</taxon>
        <taxon>Poseidonibacter</taxon>
    </lineage>
</organism>
<feature type="transmembrane region" description="Helical" evidence="3">
    <location>
        <begin position="287"/>
        <end position="309"/>
    </location>
</feature>
<dbReference type="SMART" id="SM00267">
    <property type="entry name" value="GGDEF"/>
    <property type="match status" value="1"/>
</dbReference>
<gene>
    <name evidence="5" type="ORF">LPB137_00145</name>
</gene>
<dbReference type="GO" id="GO:0052621">
    <property type="term" value="F:diguanylate cyclase activity"/>
    <property type="evidence" value="ECO:0007669"/>
    <property type="project" value="UniProtKB-EC"/>
</dbReference>
<dbReference type="AlphaFoldDB" id="A0A1P8KIH2"/>
<dbReference type="RefSeq" id="WP_076082735.1">
    <property type="nucleotide sequence ID" value="NZ_CP019070.1"/>
</dbReference>
<dbReference type="FunFam" id="3.30.70.270:FF:000001">
    <property type="entry name" value="Diguanylate cyclase domain protein"/>
    <property type="match status" value="1"/>
</dbReference>
<dbReference type="InterPro" id="IPR050469">
    <property type="entry name" value="Diguanylate_Cyclase"/>
</dbReference>
<dbReference type="InterPro" id="IPR000160">
    <property type="entry name" value="GGDEF_dom"/>
</dbReference>
<dbReference type="Gene3D" id="3.30.450.20">
    <property type="entry name" value="PAS domain"/>
    <property type="match status" value="1"/>
</dbReference>
<accession>A0A1P8KIH2</accession>
<dbReference type="GO" id="GO:0005886">
    <property type="term" value="C:plasma membrane"/>
    <property type="evidence" value="ECO:0007669"/>
    <property type="project" value="TreeGrafter"/>
</dbReference>
<evidence type="ECO:0000313" key="6">
    <source>
        <dbReference type="Proteomes" id="UP000186074"/>
    </source>
</evidence>
<dbReference type="Pfam" id="PF00990">
    <property type="entry name" value="GGDEF"/>
    <property type="match status" value="1"/>
</dbReference>
<dbReference type="NCBIfam" id="TIGR00254">
    <property type="entry name" value="GGDEF"/>
    <property type="match status" value="1"/>
</dbReference>
<dbReference type="STRING" id="1850254.LPB137_00145"/>
<name>A0A1P8KIH2_9BACT</name>
<sequence length="476" mass="55470">MLNYVFQKYKLLIIVTFLLSAGFIIASFFSYKIAVDLTKDQLKYKSLPLSSDNIYSEIQRDLLKPNLISSLMAQDTFMINWIKNGEKDVNQISSYLAAIKKKYNTSSSFLVSDITKNYYYSEGILKTISPSDKRDNWFYRVKNVVDVYESNIDLDLAAENSMTIFTNYRVEDDKGNFLAAVGVGLQTQHVSKLLKDYKEKYNHDISFINKENKVLISSNNIEELNKKDITYINTLINNFNNKNKTTQEYTKNGKDYIVNIRFIDELDLYLCVEAQENTYKKEIENALYFNILMFLIIVIIIMILIIYYINNTHKSLQKFANTDKLTSLNNRNSFDKAFKSMFNTKTKNLTLLIFDVDKFKTINDKYGHIIGEKVLIRVSELFKRTFREHDLIARWGGDEFVALLPNLDKQTAYNLAQRLRIKVEEDKGLKELLDRQITVSMGIATKTTETSAEELFSRVDKNLYQAKKEGRNKIIY</sequence>
<dbReference type="KEGG" id="alp:LPB137_00145"/>
<dbReference type="InterPro" id="IPR029787">
    <property type="entry name" value="Nucleotide_cyclase"/>
</dbReference>
<dbReference type="Proteomes" id="UP000186074">
    <property type="component" value="Chromosome"/>
</dbReference>
<protein>
    <recommendedName>
        <fullName evidence="1">diguanylate cyclase</fullName>
        <ecNumber evidence="1">2.7.7.65</ecNumber>
    </recommendedName>
</protein>
<feature type="transmembrane region" description="Helical" evidence="3">
    <location>
        <begin position="12"/>
        <end position="31"/>
    </location>
</feature>
<evidence type="ECO:0000256" key="2">
    <source>
        <dbReference type="ARBA" id="ARBA00034247"/>
    </source>
</evidence>
<dbReference type="SUPFAM" id="SSF55073">
    <property type="entry name" value="Nucleotide cyclase"/>
    <property type="match status" value="1"/>
</dbReference>
<dbReference type="InterPro" id="IPR043128">
    <property type="entry name" value="Rev_trsase/Diguanyl_cyclase"/>
</dbReference>
<evidence type="ECO:0000313" key="5">
    <source>
        <dbReference type="EMBL" id="APW64349.1"/>
    </source>
</evidence>
<proteinExistence type="predicted"/>
<dbReference type="GO" id="GO:0043709">
    <property type="term" value="P:cell adhesion involved in single-species biofilm formation"/>
    <property type="evidence" value="ECO:0007669"/>
    <property type="project" value="TreeGrafter"/>
</dbReference>
<dbReference type="PANTHER" id="PTHR45138:SF9">
    <property type="entry name" value="DIGUANYLATE CYCLASE DGCM-RELATED"/>
    <property type="match status" value="1"/>
</dbReference>
<dbReference type="EMBL" id="CP019070">
    <property type="protein sequence ID" value="APW64349.1"/>
    <property type="molecule type" value="Genomic_DNA"/>
</dbReference>
<keyword evidence="3" id="KW-0812">Transmembrane</keyword>
<comment type="catalytic activity">
    <reaction evidence="2">
        <text>2 GTP = 3',3'-c-di-GMP + 2 diphosphate</text>
        <dbReference type="Rhea" id="RHEA:24898"/>
        <dbReference type="ChEBI" id="CHEBI:33019"/>
        <dbReference type="ChEBI" id="CHEBI:37565"/>
        <dbReference type="ChEBI" id="CHEBI:58805"/>
        <dbReference type="EC" id="2.7.7.65"/>
    </reaction>
</comment>
<evidence type="ECO:0000256" key="3">
    <source>
        <dbReference type="SAM" id="Phobius"/>
    </source>
</evidence>
<dbReference type="CDD" id="cd01949">
    <property type="entry name" value="GGDEF"/>
    <property type="match status" value="1"/>
</dbReference>
<keyword evidence="3" id="KW-1133">Transmembrane helix</keyword>
<evidence type="ECO:0000256" key="1">
    <source>
        <dbReference type="ARBA" id="ARBA00012528"/>
    </source>
</evidence>
<feature type="domain" description="GGDEF" evidence="4">
    <location>
        <begin position="347"/>
        <end position="476"/>
    </location>
</feature>
<keyword evidence="6" id="KW-1185">Reference proteome</keyword>
<evidence type="ECO:0000259" key="4">
    <source>
        <dbReference type="PROSITE" id="PS50887"/>
    </source>
</evidence>
<dbReference type="PANTHER" id="PTHR45138">
    <property type="entry name" value="REGULATORY COMPONENTS OF SENSORY TRANSDUCTION SYSTEM"/>
    <property type="match status" value="1"/>
</dbReference>
<keyword evidence="3" id="KW-0472">Membrane</keyword>